<dbReference type="GO" id="GO:0045893">
    <property type="term" value="P:positive regulation of DNA-templated transcription"/>
    <property type="evidence" value="ECO:0007669"/>
    <property type="project" value="TreeGrafter"/>
</dbReference>
<dbReference type="Pfam" id="PF12998">
    <property type="entry name" value="ING"/>
    <property type="match status" value="1"/>
</dbReference>
<dbReference type="PANTHER" id="PTHR10333">
    <property type="entry name" value="INHIBITOR OF GROWTH PROTEIN"/>
    <property type="match status" value="1"/>
</dbReference>
<evidence type="ECO:0000259" key="2">
    <source>
        <dbReference type="Pfam" id="PF12998"/>
    </source>
</evidence>
<feature type="compositionally biased region" description="Basic and acidic residues" evidence="1">
    <location>
        <begin position="161"/>
        <end position="173"/>
    </location>
</feature>
<feature type="domain" description="Inhibitor of growth protein N-terminal histone-binding" evidence="2">
    <location>
        <begin position="34"/>
        <end position="99"/>
    </location>
</feature>
<dbReference type="AlphaFoldDB" id="A0A673J5P1"/>
<dbReference type="InterPro" id="IPR011011">
    <property type="entry name" value="Znf_FYVE_PHD"/>
</dbReference>
<dbReference type="Gene3D" id="6.10.140.1740">
    <property type="match status" value="1"/>
</dbReference>
<dbReference type="Ensembl" id="ENSSRHT00000048132.1">
    <property type="protein sequence ID" value="ENSSRHP00000046820.1"/>
    <property type="gene ID" value="ENSSRHG00000023620.1"/>
</dbReference>
<dbReference type="InterPro" id="IPR024610">
    <property type="entry name" value="ING_N_histone-binding"/>
</dbReference>
<feature type="compositionally biased region" description="Basic and acidic residues" evidence="1">
    <location>
        <begin position="126"/>
        <end position="137"/>
    </location>
</feature>
<reference evidence="3" key="2">
    <citation type="submission" date="2025-09" db="UniProtKB">
        <authorList>
            <consortium name="Ensembl"/>
        </authorList>
    </citation>
    <scope>IDENTIFICATION</scope>
</reference>
<dbReference type="PANTHER" id="PTHR10333:SF85">
    <property type="entry name" value="INHIBITOR OF GROWTH PROTEIN 1"/>
    <property type="match status" value="1"/>
</dbReference>
<protein>
    <submittedName>
        <fullName evidence="3">Inhibitor of growth family member 1</fullName>
    </submittedName>
</protein>
<feature type="region of interest" description="Disordered" evidence="1">
    <location>
        <begin position="106"/>
        <end position="143"/>
    </location>
</feature>
<dbReference type="Proteomes" id="UP000472270">
    <property type="component" value="Unassembled WGS sequence"/>
</dbReference>
<evidence type="ECO:0000313" key="3">
    <source>
        <dbReference type="Ensembl" id="ENSSRHP00000046820.1"/>
    </source>
</evidence>
<dbReference type="SUPFAM" id="SSF57903">
    <property type="entry name" value="FYVE/PHD zinc finger"/>
    <property type="match status" value="1"/>
</dbReference>
<name>A0A673J5P1_9TELE</name>
<dbReference type="InterPro" id="IPR013083">
    <property type="entry name" value="Znf_RING/FYVE/PHD"/>
</dbReference>
<evidence type="ECO:0000313" key="4">
    <source>
        <dbReference type="Proteomes" id="UP000472270"/>
    </source>
</evidence>
<dbReference type="InterPro" id="IPR028651">
    <property type="entry name" value="ING_fam"/>
</dbReference>
<sequence length="261" mass="29753">TDLSQLFCNVGNTVPNMDKSVQLLLYENSCFHRKQKQLLKELDEAYEKHCQEEDPIQQMCLLHCIQRVLIQSQELGDEKIQRASQMLEMLENSSWQVDSLAELLETRHEPQENTTATTISSVIPSKKREAEKRREESLGSTERLSGANKCSRCQKNNNIDTRENVSTVHHDEGTSGIVREKRNKTSKIKKRSKAKADREPSPTDLPIDPNETTYCLCEQVSFGEIIGCDNGEWKWYCPKCIGGHRENHGQSFGKSKKGEGI</sequence>
<evidence type="ECO:0000256" key="1">
    <source>
        <dbReference type="SAM" id="MobiDB-lite"/>
    </source>
</evidence>
<proteinExistence type="predicted"/>
<feature type="region of interest" description="Disordered" evidence="1">
    <location>
        <begin position="161"/>
        <end position="206"/>
    </location>
</feature>
<keyword evidence="4" id="KW-1185">Reference proteome</keyword>
<dbReference type="GO" id="GO:0005634">
    <property type="term" value="C:nucleus"/>
    <property type="evidence" value="ECO:0007669"/>
    <property type="project" value="TreeGrafter"/>
</dbReference>
<reference evidence="3" key="1">
    <citation type="submission" date="2025-08" db="UniProtKB">
        <authorList>
            <consortium name="Ensembl"/>
        </authorList>
    </citation>
    <scope>IDENTIFICATION</scope>
</reference>
<organism evidence="3 4">
    <name type="scientific">Sinocyclocheilus rhinocerous</name>
    <dbReference type="NCBI Taxonomy" id="307959"/>
    <lineage>
        <taxon>Eukaryota</taxon>
        <taxon>Metazoa</taxon>
        <taxon>Chordata</taxon>
        <taxon>Craniata</taxon>
        <taxon>Vertebrata</taxon>
        <taxon>Euteleostomi</taxon>
        <taxon>Actinopterygii</taxon>
        <taxon>Neopterygii</taxon>
        <taxon>Teleostei</taxon>
        <taxon>Ostariophysi</taxon>
        <taxon>Cypriniformes</taxon>
        <taxon>Cyprinidae</taxon>
        <taxon>Cyprininae</taxon>
        <taxon>Sinocyclocheilus</taxon>
    </lineage>
</organism>
<dbReference type="Gene3D" id="3.30.40.10">
    <property type="entry name" value="Zinc/RING finger domain, C3HC4 (zinc finger)"/>
    <property type="match status" value="1"/>
</dbReference>
<accession>A0A673J5P1</accession>
<feature type="compositionally biased region" description="Polar residues" evidence="1">
    <location>
        <begin position="112"/>
        <end position="123"/>
    </location>
</feature>
<feature type="compositionally biased region" description="Basic residues" evidence="1">
    <location>
        <begin position="181"/>
        <end position="193"/>
    </location>
</feature>